<dbReference type="PANTHER" id="PTHR43155:SF2">
    <property type="entry name" value="CYCLIC DI-GMP PHOSPHODIESTERASE PA4108"/>
    <property type="match status" value="1"/>
</dbReference>
<dbReference type="NCBIfam" id="TIGR00277">
    <property type="entry name" value="HDIG"/>
    <property type="match status" value="1"/>
</dbReference>
<dbReference type="InterPro" id="IPR006675">
    <property type="entry name" value="HDIG_dom"/>
</dbReference>
<dbReference type="AlphaFoldDB" id="A0A1T2L414"/>
<evidence type="ECO:0000313" key="3">
    <source>
        <dbReference type="EMBL" id="OOZ39848.1"/>
    </source>
</evidence>
<feature type="coiled-coil region" evidence="1">
    <location>
        <begin position="71"/>
        <end position="121"/>
    </location>
</feature>
<dbReference type="EMBL" id="MPRL01000040">
    <property type="protein sequence ID" value="OOZ39848.1"/>
    <property type="molecule type" value="Genomic_DNA"/>
</dbReference>
<keyword evidence="1" id="KW-0175">Coiled coil</keyword>
<dbReference type="GO" id="GO:0008081">
    <property type="term" value="F:phosphoric diester hydrolase activity"/>
    <property type="evidence" value="ECO:0007669"/>
    <property type="project" value="UniProtKB-ARBA"/>
</dbReference>
<organism evidence="3 4">
    <name type="scientific">Solemya pervernicosa gill symbiont</name>
    <dbReference type="NCBI Taxonomy" id="642797"/>
    <lineage>
        <taxon>Bacteria</taxon>
        <taxon>Pseudomonadati</taxon>
        <taxon>Pseudomonadota</taxon>
        <taxon>Gammaproteobacteria</taxon>
        <taxon>sulfur-oxidizing symbionts</taxon>
    </lineage>
</organism>
<dbReference type="SUPFAM" id="SSF109604">
    <property type="entry name" value="HD-domain/PDEase-like"/>
    <property type="match status" value="1"/>
</dbReference>
<reference evidence="3 4" key="1">
    <citation type="submission" date="2016-11" db="EMBL/GenBank/DDBJ databases">
        <title>Mixed transmission modes and dynamic genome evolution in an obligate animal-bacterial symbiosis.</title>
        <authorList>
            <person name="Russell S.L."/>
            <person name="Corbett-Detig R.B."/>
            <person name="Cavanaugh C.M."/>
        </authorList>
    </citation>
    <scope>NUCLEOTIDE SEQUENCE [LARGE SCALE GENOMIC DNA]</scope>
    <source>
        <strain evidence="3">Sveles-Q1</strain>
    </source>
</reference>
<dbReference type="CDD" id="cd00077">
    <property type="entry name" value="HDc"/>
    <property type="match status" value="1"/>
</dbReference>
<name>A0A1T2L414_9GAMM</name>
<feature type="domain" description="HD-GYP" evidence="2">
    <location>
        <begin position="146"/>
        <end position="336"/>
    </location>
</feature>
<dbReference type="Gene3D" id="1.10.3210.10">
    <property type="entry name" value="Hypothetical protein af1432"/>
    <property type="match status" value="1"/>
</dbReference>
<accession>A0A1T2L414</accession>
<dbReference type="Proteomes" id="UP000191110">
    <property type="component" value="Unassembled WGS sequence"/>
</dbReference>
<gene>
    <name evidence="3" type="ORF">BOW53_10005</name>
</gene>
<sequence length="408" mass="45576">MIKKIPASNLKSGMYIHDLNCGWMSHPFLQKRFLIKDESRIEKIIDAGISEVYIDTNLGDDIDQQVSHGQIQSLEEVEQSIDSEIEKLTATPDTPQPPTPLQEELNVAQRLNQEAREMTKRVLDRVAQGEPIETEPVETMVAQLADSIVRNPSALISIETLKEQSEELYQHSVSVCILLIAFAKSLNLGSSLMKTLGLGGLLHDIGLLKLPADVIDNRADLSTEQLALFEQHAQLGAETLRTTPGIPAEAIQIVAQHHERLDGSGYPAKLKGNAISRFGQMAAIVDTYDELTQELPPTEALRKLLEWRGHYFDDELVHYFVRCIGVYPVGTLVRLESGLLAVVIEDGRHDKLRPTVRVILNAKRNELLTPYDIELEAESATAQAERILGHERPAQWRINPAEYLAIKL</sequence>
<protein>
    <recommendedName>
        <fullName evidence="2">HD-GYP domain-containing protein</fullName>
    </recommendedName>
</protein>
<keyword evidence="4" id="KW-1185">Reference proteome</keyword>
<evidence type="ECO:0000256" key="1">
    <source>
        <dbReference type="SAM" id="Coils"/>
    </source>
</evidence>
<dbReference type="Pfam" id="PF13487">
    <property type="entry name" value="HD_5"/>
    <property type="match status" value="1"/>
</dbReference>
<comment type="caution">
    <text evidence="3">The sequence shown here is derived from an EMBL/GenBank/DDBJ whole genome shotgun (WGS) entry which is preliminary data.</text>
</comment>
<dbReference type="InterPro" id="IPR003607">
    <property type="entry name" value="HD/PDEase_dom"/>
</dbReference>
<dbReference type="InterPro" id="IPR037522">
    <property type="entry name" value="HD_GYP_dom"/>
</dbReference>
<dbReference type="PANTHER" id="PTHR43155">
    <property type="entry name" value="CYCLIC DI-GMP PHOSPHODIESTERASE PA4108-RELATED"/>
    <property type="match status" value="1"/>
</dbReference>
<evidence type="ECO:0000313" key="4">
    <source>
        <dbReference type="Proteomes" id="UP000191110"/>
    </source>
</evidence>
<dbReference type="Pfam" id="PF11871">
    <property type="entry name" value="DUF3391"/>
    <property type="match status" value="1"/>
</dbReference>
<dbReference type="RefSeq" id="WP_078483943.1">
    <property type="nucleotide sequence ID" value="NZ_MPRL01000040.1"/>
</dbReference>
<dbReference type="PROSITE" id="PS51832">
    <property type="entry name" value="HD_GYP"/>
    <property type="match status" value="1"/>
</dbReference>
<evidence type="ECO:0000259" key="2">
    <source>
        <dbReference type="PROSITE" id="PS51832"/>
    </source>
</evidence>
<dbReference type="InterPro" id="IPR021812">
    <property type="entry name" value="DUF3391"/>
</dbReference>
<proteinExistence type="predicted"/>
<dbReference type="OrthoDB" id="9764808at2"/>